<organism evidence="1 2">
    <name type="scientific">Leucobacter tardus</name>
    <dbReference type="NCBI Taxonomy" id="501483"/>
    <lineage>
        <taxon>Bacteria</taxon>
        <taxon>Bacillati</taxon>
        <taxon>Actinomycetota</taxon>
        <taxon>Actinomycetes</taxon>
        <taxon>Micrococcales</taxon>
        <taxon>Microbacteriaceae</taxon>
        <taxon>Leucobacter</taxon>
    </lineage>
</organism>
<keyword evidence="2" id="KW-1185">Reference proteome</keyword>
<dbReference type="Proteomes" id="UP000668403">
    <property type="component" value="Unassembled WGS sequence"/>
</dbReference>
<proteinExistence type="predicted"/>
<dbReference type="EMBL" id="JAGFBF010000005">
    <property type="protein sequence ID" value="MBO2990887.1"/>
    <property type="molecule type" value="Genomic_DNA"/>
</dbReference>
<dbReference type="Gene3D" id="3.10.20.30">
    <property type="match status" value="1"/>
</dbReference>
<comment type="caution">
    <text evidence="1">The sequence shown here is derived from an EMBL/GenBank/DDBJ whole genome shotgun (WGS) entry which is preliminary data.</text>
</comment>
<evidence type="ECO:0000313" key="1">
    <source>
        <dbReference type="EMBL" id="MBO2990887.1"/>
    </source>
</evidence>
<gene>
    <name evidence="1" type="ORF">J4H85_12855</name>
</gene>
<dbReference type="InterPro" id="IPR016155">
    <property type="entry name" value="Mopterin_synth/thiamin_S_b"/>
</dbReference>
<dbReference type="AlphaFoldDB" id="A0A939QEY0"/>
<evidence type="ECO:0000313" key="2">
    <source>
        <dbReference type="Proteomes" id="UP000668403"/>
    </source>
</evidence>
<sequence>MAQITVRYFAAAAEAAGVAEEQIDLGPEPSLDGLRAHLAERYGSEMARVLRAGSFLVDGTVRRDGAALLEASPVVDVLPPFAGG</sequence>
<name>A0A939QEY0_9MICO</name>
<protein>
    <submittedName>
        <fullName evidence="1">MoaD/ThiS family protein</fullName>
    </submittedName>
</protein>
<reference evidence="1" key="1">
    <citation type="submission" date="2021-03" db="EMBL/GenBank/DDBJ databases">
        <title>Leucobacter chromiisoli sp. nov., isolated from chromium-containing soil of chemical plant.</title>
        <authorList>
            <person name="Xu Z."/>
        </authorList>
    </citation>
    <scope>NUCLEOTIDE SEQUENCE</scope>
    <source>
        <strain evidence="1">K 70/01</strain>
    </source>
</reference>
<dbReference type="InterPro" id="IPR003749">
    <property type="entry name" value="ThiS/MoaD-like"/>
</dbReference>
<dbReference type="SUPFAM" id="SSF54285">
    <property type="entry name" value="MoaD/ThiS"/>
    <property type="match status" value="1"/>
</dbReference>
<dbReference type="InterPro" id="IPR012675">
    <property type="entry name" value="Beta-grasp_dom_sf"/>
</dbReference>
<dbReference type="Pfam" id="PF02597">
    <property type="entry name" value="ThiS"/>
    <property type="match status" value="1"/>
</dbReference>
<accession>A0A939QEY0</accession>
<dbReference type="RefSeq" id="WP_208240212.1">
    <property type="nucleotide sequence ID" value="NZ_BAAAQU010000002.1"/>
</dbReference>